<evidence type="ECO:0000256" key="2">
    <source>
        <dbReference type="ARBA" id="ARBA00022475"/>
    </source>
</evidence>
<dbReference type="AlphaFoldDB" id="A0A0G1GPF4"/>
<keyword evidence="3" id="KW-0808">Transferase</keyword>
<evidence type="ECO:0000256" key="5">
    <source>
        <dbReference type="ARBA" id="ARBA00022729"/>
    </source>
</evidence>
<evidence type="ECO:0000256" key="13">
    <source>
        <dbReference type="SAM" id="Phobius"/>
    </source>
</evidence>
<reference evidence="14 15" key="1">
    <citation type="journal article" date="2015" name="Nature">
        <title>rRNA introns, odd ribosomes, and small enigmatic genomes across a large radiation of phyla.</title>
        <authorList>
            <person name="Brown C.T."/>
            <person name="Hug L.A."/>
            <person name="Thomas B.C."/>
            <person name="Sharon I."/>
            <person name="Castelle C.J."/>
            <person name="Singh A."/>
            <person name="Wilkins M.J."/>
            <person name="Williams K.H."/>
            <person name="Banfield J.F."/>
        </authorList>
    </citation>
    <scope>NUCLEOTIDE SEQUENCE [LARGE SCALE GENOMIC DNA]</scope>
</reference>
<name>A0A0G1GPF4_9BACT</name>
<feature type="transmembrane region" description="Helical" evidence="13">
    <location>
        <begin position="113"/>
        <end position="133"/>
    </location>
</feature>
<evidence type="ECO:0000256" key="12">
    <source>
        <dbReference type="ARBA" id="ARBA00025324"/>
    </source>
</evidence>
<dbReference type="EMBL" id="LCHN01000001">
    <property type="protein sequence ID" value="KKT36415.1"/>
    <property type="molecule type" value="Genomic_DNA"/>
</dbReference>
<evidence type="ECO:0000256" key="7">
    <source>
        <dbReference type="ARBA" id="ARBA00023136"/>
    </source>
</evidence>
<evidence type="ECO:0000256" key="1">
    <source>
        <dbReference type="ARBA" id="ARBA00004162"/>
    </source>
</evidence>
<keyword evidence="5" id="KW-0732">Signal</keyword>
<dbReference type="Pfam" id="PF18927">
    <property type="entry name" value="CrtO"/>
    <property type="match status" value="1"/>
</dbReference>
<proteinExistence type="inferred from homology"/>
<evidence type="ECO:0000256" key="3">
    <source>
        <dbReference type="ARBA" id="ARBA00022679"/>
    </source>
</evidence>
<evidence type="ECO:0000256" key="4">
    <source>
        <dbReference type="ARBA" id="ARBA00022692"/>
    </source>
</evidence>
<dbReference type="UniPathway" id="UPA00029">
    <property type="reaction ID" value="UER00560"/>
</dbReference>
<dbReference type="GO" id="GO:0005886">
    <property type="term" value="C:plasma membrane"/>
    <property type="evidence" value="ECO:0007669"/>
    <property type="project" value="UniProtKB-SubCell"/>
</dbReference>
<evidence type="ECO:0000313" key="14">
    <source>
        <dbReference type="EMBL" id="KKT36415.1"/>
    </source>
</evidence>
<comment type="function">
    <text evidence="12">Catalyzes the acylation of glycosyl-4,4'-diaponeurosporenoate, i.e. the esterification of glucose at the C6'' position with the carboxyl group of the C(15) fatty acid 12-methyltetradecanoic acid, to yield staphyloxanthin. This is the last step in the biosynthesis of this orange pigment, present in most staphylococci strains.</text>
</comment>
<evidence type="ECO:0000256" key="10">
    <source>
        <dbReference type="ARBA" id="ARBA00023603"/>
    </source>
</evidence>
<sequence>METSYKVIFGTHKGNLIQRLLKFWIMPRMPRLEILVYTLLGVGIFKRVLMNTVGRIDKYSSHQTNYNIGKLNLKNLLTFATSQTMFNEGWHLFAFLATNLPYLITWWNDGRPLSATTVFFLALSVINIYCVMLQRYNRARICLVVERLVSKGHTVDSSYRNWLALDLPDPVDENERLMKEYGLTHIYVGRSPQ</sequence>
<dbReference type="Proteomes" id="UP000034069">
    <property type="component" value="Unassembled WGS sequence"/>
</dbReference>
<organism evidence="14 15">
    <name type="scientific">Candidatus Collierbacteria bacterium GW2011_GWA1_44_12</name>
    <dbReference type="NCBI Taxonomy" id="1618376"/>
    <lineage>
        <taxon>Bacteria</taxon>
        <taxon>Candidatus Collieribacteriota</taxon>
    </lineage>
</organism>
<keyword evidence="4 13" id="KW-0812">Transmembrane</keyword>
<comment type="caution">
    <text evidence="14">The sequence shown here is derived from an EMBL/GenBank/DDBJ whole genome shotgun (WGS) entry which is preliminary data.</text>
</comment>
<keyword evidence="8" id="KW-0012">Acyltransferase</keyword>
<evidence type="ECO:0000256" key="8">
    <source>
        <dbReference type="ARBA" id="ARBA00023315"/>
    </source>
</evidence>
<evidence type="ECO:0000256" key="6">
    <source>
        <dbReference type="ARBA" id="ARBA00022989"/>
    </source>
</evidence>
<gene>
    <name evidence="14" type="ORF">UW23_C0001G0025</name>
</gene>
<keyword evidence="6 13" id="KW-1133">Transmembrane helix</keyword>
<protein>
    <recommendedName>
        <fullName evidence="11">Glycosyl-4,4'-diaponeurosporenoate acyltransferase</fullName>
    </recommendedName>
</protein>
<evidence type="ECO:0000313" key="15">
    <source>
        <dbReference type="Proteomes" id="UP000034069"/>
    </source>
</evidence>
<accession>A0A0G1GPF4</accession>
<comment type="subcellular location">
    <subcellularLocation>
        <location evidence="1">Cell membrane</location>
        <topology evidence="1">Single-pass membrane protein</topology>
    </subcellularLocation>
</comment>
<evidence type="ECO:0000256" key="9">
    <source>
        <dbReference type="ARBA" id="ARBA00023588"/>
    </source>
</evidence>
<keyword evidence="7 13" id="KW-0472">Membrane</keyword>
<comment type="pathway">
    <text evidence="9">Carotenoid biosynthesis; staphyloxanthin biosynthesis; staphyloxanthin from farnesyl diphosphate: step 5/5.</text>
</comment>
<comment type="similarity">
    <text evidence="10">Belongs to the acyltransferase CrtO family.</text>
</comment>
<evidence type="ECO:0000256" key="11">
    <source>
        <dbReference type="ARBA" id="ARBA00023667"/>
    </source>
</evidence>
<keyword evidence="2" id="KW-1003">Cell membrane</keyword>
<dbReference type="InterPro" id="IPR044021">
    <property type="entry name" value="CrtO"/>
</dbReference>
<feature type="transmembrane region" description="Helical" evidence="13">
    <location>
        <begin position="89"/>
        <end position="107"/>
    </location>
</feature>
<dbReference type="GO" id="GO:0016746">
    <property type="term" value="F:acyltransferase activity"/>
    <property type="evidence" value="ECO:0007669"/>
    <property type="project" value="UniProtKB-KW"/>
</dbReference>